<dbReference type="EMBL" id="LOEE01000022">
    <property type="protein sequence ID" value="KXG76726.1"/>
    <property type="molecule type" value="Genomic_DNA"/>
</dbReference>
<name>A0A140L851_9FIRM</name>
<evidence type="ECO:0000313" key="1">
    <source>
        <dbReference type="EMBL" id="KXG76726.1"/>
    </source>
</evidence>
<dbReference type="STRING" id="520762.AN619_08760"/>
<organism evidence="1 2">
    <name type="scientific">Thermotalea metallivorans</name>
    <dbReference type="NCBI Taxonomy" id="520762"/>
    <lineage>
        <taxon>Bacteria</taxon>
        <taxon>Bacillati</taxon>
        <taxon>Bacillota</taxon>
        <taxon>Clostridia</taxon>
        <taxon>Peptostreptococcales</taxon>
        <taxon>Thermotaleaceae</taxon>
        <taxon>Thermotalea</taxon>
    </lineage>
</organism>
<reference evidence="1 2" key="1">
    <citation type="submission" date="2015-12" db="EMBL/GenBank/DDBJ databases">
        <title>Draft genome sequence of the thermoanaerobe Thermotalea metallivorans, an isolate from the runoff channel of the Great Artesian Basin, Australia.</title>
        <authorList>
            <person name="Patel B.K."/>
        </authorList>
    </citation>
    <scope>NUCLEOTIDE SEQUENCE [LARGE SCALE GENOMIC DNA]</scope>
    <source>
        <strain evidence="1 2">B2-1</strain>
    </source>
</reference>
<proteinExistence type="predicted"/>
<accession>A0A140L851</accession>
<comment type="caution">
    <text evidence="1">The sequence shown here is derived from an EMBL/GenBank/DDBJ whole genome shotgun (WGS) entry which is preliminary data.</text>
</comment>
<dbReference type="OrthoDB" id="2607726at2"/>
<sequence length="170" mass="20490">MFDEKIPEIELTTGKFVEICITQDEVEKNDIRYITQIIQQLKELKTQARQKIKIVFSGWEEENKEIYEIEAIRKWMSNVFEEYPYMFYFLTNVDDHAKKILCCISDYEQITIEKNEIDRLAYDETTKIIRTEIQLSKKLKEKLLYSILDYCRSIEEKDAVIMHVSTQLFF</sequence>
<dbReference type="RefSeq" id="WP_068555258.1">
    <property type="nucleotide sequence ID" value="NZ_LOEE01000022.1"/>
</dbReference>
<evidence type="ECO:0000313" key="2">
    <source>
        <dbReference type="Proteomes" id="UP000070456"/>
    </source>
</evidence>
<gene>
    <name evidence="1" type="ORF">AN619_08760</name>
</gene>
<protein>
    <submittedName>
        <fullName evidence="1">Uncharacterized protein</fullName>
    </submittedName>
</protein>
<dbReference type="Proteomes" id="UP000070456">
    <property type="component" value="Unassembled WGS sequence"/>
</dbReference>
<dbReference type="AlphaFoldDB" id="A0A140L851"/>
<keyword evidence="2" id="KW-1185">Reference proteome</keyword>